<dbReference type="InterPro" id="IPR051317">
    <property type="entry name" value="Gfo/Idh/MocA_oxidoreduct"/>
</dbReference>
<evidence type="ECO:0008006" key="5">
    <source>
        <dbReference type="Google" id="ProtNLM"/>
    </source>
</evidence>
<dbReference type="InterPro" id="IPR000683">
    <property type="entry name" value="Gfo/Idh/MocA-like_OxRdtase_N"/>
</dbReference>
<dbReference type="EMBL" id="BAAANN010000024">
    <property type="protein sequence ID" value="GAA1973740.1"/>
    <property type="molecule type" value="Genomic_DNA"/>
</dbReference>
<dbReference type="SUPFAM" id="SSF55347">
    <property type="entry name" value="Glyceraldehyde-3-phosphate dehydrogenase-like, C-terminal domain"/>
    <property type="match status" value="1"/>
</dbReference>
<keyword evidence="4" id="KW-1185">Reference proteome</keyword>
<sequence length="307" mass="34043">MALRIGVIGLGVISKYYLAALDRLSEVELSAVCDVRPDALAPHVATVACHTDHRRMLENEPLDAVVVTTPNDTHAYLCRDVLEAGLPVCVEKPLTLSLAEARALARLAAARRRPLYTAFHRRHNENVLALREKVAGAKVVEVTVRYFERIEEHIGADTWYLDTARCGGGCVADNGPNAFDLVRMFLGDVHVTDASVRRDGSGVDRYASVRLRSGRRTGHVVLDWSYPGERKDIEVRLADDTVLRADLLDGHPGFKDSLWHEYRGIMAEFVETIAQRRIEAVRPGLAALELVRATYRSERIASAAGRN</sequence>
<dbReference type="PANTHER" id="PTHR43708">
    <property type="entry name" value="CONSERVED EXPRESSED OXIDOREDUCTASE (EUROFUNG)"/>
    <property type="match status" value="1"/>
</dbReference>
<dbReference type="InterPro" id="IPR036291">
    <property type="entry name" value="NAD(P)-bd_dom_sf"/>
</dbReference>
<gene>
    <name evidence="3" type="ORF">GCM10009754_55910</name>
</gene>
<accession>A0ABN2RRX8</accession>
<dbReference type="Proteomes" id="UP001501116">
    <property type="component" value="Unassembled WGS sequence"/>
</dbReference>
<proteinExistence type="predicted"/>
<comment type="caution">
    <text evidence="3">The sequence shown here is derived from an EMBL/GenBank/DDBJ whole genome shotgun (WGS) entry which is preliminary data.</text>
</comment>
<dbReference type="Pfam" id="PF22725">
    <property type="entry name" value="GFO_IDH_MocA_C3"/>
    <property type="match status" value="1"/>
</dbReference>
<dbReference type="PANTHER" id="PTHR43708:SF8">
    <property type="entry name" value="OXIDOREDUCTASE"/>
    <property type="match status" value="1"/>
</dbReference>
<dbReference type="SUPFAM" id="SSF51735">
    <property type="entry name" value="NAD(P)-binding Rossmann-fold domains"/>
    <property type="match status" value="1"/>
</dbReference>
<reference evidence="3 4" key="1">
    <citation type="journal article" date="2019" name="Int. J. Syst. Evol. Microbiol.">
        <title>The Global Catalogue of Microorganisms (GCM) 10K type strain sequencing project: providing services to taxonomists for standard genome sequencing and annotation.</title>
        <authorList>
            <consortium name="The Broad Institute Genomics Platform"/>
            <consortium name="The Broad Institute Genome Sequencing Center for Infectious Disease"/>
            <person name="Wu L."/>
            <person name="Ma J."/>
        </authorList>
    </citation>
    <scope>NUCLEOTIDE SEQUENCE [LARGE SCALE GENOMIC DNA]</scope>
    <source>
        <strain evidence="3 4">JCM 14545</strain>
    </source>
</reference>
<evidence type="ECO:0000259" key="1">
    <source>
        <dbReference type="Pfam" id="PF01408"/>
    </source>
</evidence>
<dbReference type="Gene3D" id="3.40.50.720">
    <property type="entry name" value="NAD(P)-binding Rossmann-like Domain"/>
    <property type="match status" value="1"/>
</dbReference>
<evidence type="ECO:0000313" key="4">
    <source>
        <dbReference type="Proteomes" id="UP001501116"/>
    </source>
</evidence>
<feature type="domain" description="Gfo/Idh/MocA-like oxidoreductase N-terminal" evidence="1">
    <location>
        <begin position="3"/>
        <end position="115"/>
    </location>
</feature>
<evidence type="ECO:0000313" key="3">
    <source>
        <dbReference type="EMBL" id="GAA1973740.1"/>
    </source>
</evidence>
<dbReference type="Pfam" id="PF01408">
    <property type="entry name" value="GFO_IDH_MocA"/>
    <property type="match status" value="1"/>
</dbReference>
<dbReference type="InterPro" id="IPR055170">
    <property type="entry name" value="GFO_IDH_MocA-like_dom"/>
</dbReference>
<dbReference type="RefSeq" id="WP_344425154.1">
    <property type="nucleotide sequence ID" value="NZ_BAAANN010000024.1"/>
</dbReference>
<evidence type="ECO:0000259" key="2">
    <source>
        <dbReference type="Pfam" id="PF22725"/>
    </source>
</evidence>
<dbReference type="Gene3D" id="3.30.360.10">
    <property type="entry name" value="Dihydrodipicolinate Reductase, domain 2"/>
    <property type="match status" value="1"/>
</dbReference>
<feature type="domain" description="GFO/IDH/MocA-like oxidoreductase" evidence="2">
    <location>
        <begin position="138"/>
        <end position="235"/>
    </location>
</feature>
<name>A0ABN2RRX8_9PSEU</name>
<organism evidence="3 4">
    <name type="scientific">Amycolatopsis minnesotensis</name>
    <dbReference type="NCBI Taxonomy" id="337894"/>
    <lineage>
        <taxon>Bacteria</taxon>
        <taxon>Bacillati</taxon>
        <taxon>Actinomycetota</taxon>
        <taxon>Actinomycetes</taxon>
        <taxon>Pseudonocardiales</taxon>
        <taxon>Pseudonocardiaceae</taxon>
        <taxon>Amycolatopsis</taxon>
    </lineage>
</organism>
<protein>
    <recommendedName>
        <fullName evidence="5">Gfo/Idh/MocA family oxidoreductase</fullName>
    </recommendedName>
</protein>